<evidence type="ECO:0000256" key="6">
    <source>
        <dbReference type="ARBA" id="ARBA00023242"/>
    </source>
</evidence>
<proteinExistence type="inferred from homology"/>
<name>A0A165RNU7_9APHY</name>
<dbReference type="GO" id="GO:0019185">
    <property type="term" value="C:snRNA-activating protein complex"/>
    <property type="evidence" value="ECO:0007669"/>
    <property type="project" value="TreeGrafter"/>
</dbReference>
<dbReference type="PANTHER" id="PTHR13421:SF16">
    <property type="entry name" value="SNRNA-ACTIVATING PROTEIN COMPLEX SUBUNIT 3"/>
    <property type="match status" value="1"/>
</dbReference>
<evidence type="ECO:0000256" key="7">
    <source>
        <dbReference type="SAM" id="MobiDB-lite"/>
    </source>
</evidence>
<feature type="compositionally biased region" description="Polar residues" evidence="7">
    <location>
        <begin position="148"/>
        <end position="163"/>
    </location>
</feature>
<comment type="similarity">
    <text evidence="2">Belongs to the SNAPC3/SRD2 family.</text>
</comment>
<dbReference type="Proteomes" id="UP000076727">
    <property type="component" value="Unassembled WGS sequence"/>
</dbReference>
<evidence type="ECO:0000256" key="1">
    <source>
        <dbReference type="ARBA" id="ARBA00004123"/>
    </source>
</evidence>
<feature type="region of interest" description="Disordered" evidence="7">
    <location>
        <begin position="1"/>
        <end position="35"/>
    </location>
</feature>
<keyword evidence="9" id="KW-1185">Reference proteome</keyword>
<evidence type="ECO:0000313" key="8">
    <source>
        <dbReference type="EMBL" id="KZT70985.1"/>
    </source>
</evidence>
<organism evidence="8 9">
    <name type="scientific">Daedalea quercina L-15889</name>
    <dbReference type="NCBI Taxonomy" id="1314783"/>
    <lineage>
        <taxon>Eukaryota</taxon>
        <taxon>Fungi</taxon>
        <taxon>Dikarya</taxon>
        <taxon>Basidiomycota</taxon>
        <taxon>Agaricomycotina</taxon>
        <taxon>Agaricomycetes</taxon>
        <taxon>Polyporales</taxon>
        <taxon>Fomitopsis</taxon>
    </lineage>
</organism>
<keyword evidence="5" id="KW-0804">Transcription</keyword>
<accession>A0A165RNU7</accession>
<dbReference type="InterPro" id="IPR022042">
    <property type="entry name" value="snRNA-activating_su3"/>
</dbReference>
<dbReference type="OrthoDB" id="3437960at2759"/>
<protein>
    <recommendedName>
        <fullName evidence="10">snRNA-activating protein complex subunit 3</fullName>
    </recommendedName>
</protein>
<dbReference type="GO" id="GO:0003681">
    <property type="term" value="F:bent DNA binding"/>
    <property type="evidence" value="ECO:0007669"/>
    <property type="project" value="TreeGrafter"/>
</dbReference>
<feature type="compositionally biased region" description="Polar residues" evidence="7">
    <location>
        <begin position="11"/>
        <end position="21"/>
    </location>
</feature>
<evidence type="ECO:0000256" key="3">
    <source>
        <dbReference type="ARBA" id="ARBA00023015"/>
    </source>
</evidence>
<evidence type="ECO:0000313" key="9">
    <source>
        <dbReference type="Proteomes" id="UP000076727"/>
    </source>
</evidence>
<feature type="region of interest" description="Disordered" evidence="7">
    <location>
        <begin position="141"/>
        <end position="170"/>
    </location>
</feature>
<dbReference type="GO" id="GO:0042796">
    <property type="term" value="P:snRNA transcription by RNA polymerase III"/>
    <property type="evidence" value="ECO:0007669"/>
    <property type="project" value="TreeGrafter"/>
</dbReference>
<reference evidence="8 9" key="1">
    <citation type="journal article" date="2016" name="Mol. Biol. Evol.">
        <title>Comparative Genomics of Early-Diverging Mushroom-Forming Fungi Provides Insights into the Origins of Lignocellulose Decay Capabilities.</title>
        <authorList>
            <person name="Nagy L.G."/>
            <person name="Riley R."/>
            <person name="Tritt A."/>
            <person name="Adam C."/>
            <person name="Daum C."/>
            <person name="Floudas D."/>
            <person name="Sun H."/>
            <person name="Yadav J.S."/>
            <person name="Pangilinan J."/>
            <person name="Larsson K.H."/>
            <person name="Matsuura K."/>
            <person name="Barry K."/>
            <person name="Labutti K."/>
            <person name="Kuo R."/>
            <person name="Ohm R.A."/>
            <person name="Bhattacharya S.S."/>
            <person name="Shirouzu T."/>
            <person name="Yoshinaga Y."/>
            <person name="Martin F.M."/>
            <person name="Grigoriev I.V."/>
            <person name="Hibbett D.S."/>
        </authorList>
    </citation>
    <scope>NUCLEOTIDE SEQUENCE [LARGE SCALE GENOMIC DNA]</scope>
    <source>
        <strain evidence="8 9">L-15889</strain>
    </source>
</reference>
<dbReference type="GO" id="GO:0005634">
    <property type="term" value="C:nucleus"/>
    <property type="evidence" value="ECO:0007669"/>
    <property type="project" value="UniProtKB-SubCell"/>
</dbReference>
<comment type="subcellular location">
    <subcellularLocation>
        <location evidence="1">Nucleus</location>
    </subcellularLocation>
</comment>
<keyword evidence="4" id="KW-0238">DNA-binding</keyword>
<dbReference type="AlphaFoldDB" id="A0A165RNU7"/>
<keyword evidence="6" id="KW-0539">Nucleus</keyword>
<dbReference type="GO" id="GO:0001006">
    <property type="term" value="F:RNA polymerase III type 3 promoter sequence-specific DNA binding"/>
    <property type="evidence" value="ECO:0007669"/>
    <property type="project" value="TreeGrafter"/>
</dbReference>
<evidence type="ECO:0000256" key="5">
    <source>
        <dbReference type="ARBA" id="ARBA00023163"/>
    </source>
</evidence>
<dbReference type="GO" id="GO:0001046">
    <property type="term" value="F:core promoter sequence-specific DNA binding"/>
    <property type="evidence" value="ECO:0007669"/>
    <property type="project" value="TreeGrafter"/>
</dbReference>
<dbReference type="GO" id="GO:0000978">
    <property type="term" value="F:RNA polymerase II cis-regulatory region sequence-specific DNA binding"/>
    <property type="evidence" value="ECO:0007669"/>
    <property type="project" value="TreeGrafter"/>
</dbReference>
<dbReference type="Pfam" id="PF12251">
    <property type="entry name" value="SNAPC3"/>
    <property type="match status" value="1"/>
</dbReference>
<evidence type="ECO:0000256" key="2">
    <source>
        <dbReference type="ARBA" id="ARBA00010410"/>
    </source>
</evidence>
<dbReference type="STRING" id="1314783.A0A165RNU7"/>
<keyword evidence="3" id="KW-0805">Transcription regulation</keyword>
<dbReference type="EMBL" id="KV429048">
    <property type="protein sequence ID" value="KZT70985.1"/>
    <property type="molecule type" value="Genomic_DNA"/>
</dbReference>
<sequence length="340" mass="37672">MGHISRGHQAAVQSIYESAESTSRRKRRKVAVPEPGDEQADVVALRLSMDSSKLKCWPLTLHAASFIRPPKHSDRNTLERAKSFGTGIDSSNEHEALIFVTIYNKLSWGHRQLLRLSQHVLLSSQTLGDLYNVIPCQSDAIDQGAGNEPTQGSGEELTPNGTDTSREGSSGAVMWINGTLYGDGDSGDYAEKLFELLDTLHSDRKERPELARGPLMHDATFASLCLRLHQPYWLLHAGNCEHHFVIEHIRLHHPADPPTSEYPLTTHLTPPLLDLCRACNKVPAMYAILGDVRLGESPFVICAPCWRWMGEPTGASAEDVTVVPLPKYERGWVRQLSSTA</sequence>
<gene>
    <name evidence="8" type="ORF">DAEQUDRAFT_707745</name>
</gene>
<evidence type="ECO:0000256" key="4">
    <source>
        <dbReference type="ARBA" id="ARBA00023125"/>
    </source>
</evidence>
<dbReference type="GO" id="GO:0042795">
    <property type="term" value="P:snRNA transcription by RNA polymerase II"/>
    <property type="evidence" value="ECO:0007669"/>
    <property type="project" value="TreeGrafter"/>
</dbReference>
<dbReference type="PANTHER" id="PTHR13421">
    <property type="entry name" value="SNRNA-ACTIVATING PROTEIN COMPLEX SUBUNIT 3"/>
    <property type="match status" value="1"/>
</dbReference>
<evidence type="ECO:0008006" key="10">
    <source>
        <dbReference type="Google" id="ProtNLM"/>
    </source>
</evidence>